<dbReference type="Pfam" id="PF02333">
    <property type="entry name" value="Phytase"/>
    <property type="match status" value="1"/>
</dbReference>
<proteinExistence type="predicted"/>
<dbReference type="GO" id="GO:0016158">
    <property type="term" value="F:inositol hexakisphosphate 3-phosphatase activity"/>
    <property type="evidence" value="ECO:0007669"/>
    <property type="project" value="InterPro"/>
</dbReference>
<keyword evidence="3" id="KW-1185">Reference proteome</keyword>
<dbReference type="Proteomes" id="UP000605848">
    <property type="component" value="Unassembled WGS sequence"/>
</dbReference>
<dbReference type="InterPro" id="IPR003431">
    <property type="entry name" value="B-propeller_Phytase"/>
</dbReference>
<dbReference type="PROSITE" id="PS51662">
    <property type="entry name" value="BP_PHYTASE"/>
    <property type="match status" value="1"/>
</dbReference>
<feature type="non-terminal residue" evidence="2">
    <location>
        <position position="194"/>
    </location>
</feature>
<dbReference type="SUPFAM" id="SSF50956">
    <property type="entry name" value="Thermostable phytase (3-phytase)"/>
    <property type="match status" value="1"/>
</dbReference>
<feature type="domain" description="BPP" evidence="1">
    <location>
        <begin position="1"/>
        <end position="194"/>
    </location>
</feature>
<evidence type="ECO:0000259" key="1">
    <source>
        <dbReference type="PROSITE" id="PS51662"/>
    </source>
</evidence>
<dbReference type="RefSeq" id="WP_202066645.1">
    <property type="nucleotide sequence ID" value="NZ_JAEQMY010000348.1"/>
</dbReference>
<accession>A0A937CZT1</accession>
<protein>
    <submittedName>
        <fullName evidence="2">Phytase</fullName>
    </submittedName>
</protein>
<comment type="caution">
    <text evidence="2">The sequence shown here is derived from an EMBL/GenBank/DDBJ whole genome shotgun (WGS) entry which is preliminary data.</text>
</comment>
<dbReference type="Gene3D" id="2.120.10.30">
    <property type="entry name" value="TolB, C-terminal domain"/>
    <property type="match status" value="1"/>
</dbReference>
<evidence type="ECO:0000313" key="3">
    <source>
        <dbReference type="Proteomes" id="UP000605848"/>
    </source>
</evidence>
<dbReference type="InterPro" id="IPR011042">
    <property type="entry name" value="6-blade_b-propeller_TolB-like"/>
</dbReference>
<sequence>MLGTSDYGDVADDPAIWVDKTDPARSLVIGTNKDPSRGGLYIFDLQGKILDSTTAGQEYNNVDLRYDFRLGGQLVDLVGATNRETNSIDFFAVDPTSRELNPVGSVPTGLSNIYGFTMGHTADGKYYGFVSTKDGTVRQFELEDSSSRVGGNAVRTFDVGSGWVEGMVADDQTGALYLAEENVGIWKYGADPAS</sequence>
<gene>
    <name evidence="2" type="ORF">JKG68_32755</name>
</gene>
<name>A0A937CZT1_9HYPH</name>
<reference evidence="2" key="1">
    <citation type="submission" date="2021-01" db="EMBL/GenBank/DDBJ databases">
        <title>Microvirga sp.</title>
        <authorList>
            <person name="Kim M.K."/>
        </authorList>
    </citation>
    <scope>NUCLEOTIDE SEQUENCE</scope>
    <source>
        <strain evidence="2">5420S-16</strain>
    </source>
</reference>
<organism evidence="2 3">
    <name type="scientific">Microvirga aerilata</name>
    <dbReference type="NCBI Taxonomy" id="670292"/>
    <lineage>
        <taxon>Bacteria</taxon>
        <taxon>Pseudomonadati</taxon>
        <taxon>Pseudomonadota</taxon>
        <taxon>Alphaproteobacteria</taxon>
        <taxon>Hyphomicrobiales</taxon>
        <taxon>Methylobacteriaceae</taxon>
        <taxon>Microvirga</taxon>
    </lineage>
</organism>
<dbReference type="AlphaFoldDB" id="A0A937CZT1"/>
<evidence type="ECO:0000313" key="2">
    <source>
        <dbReference type="EMBL" id="MBL0408628.1"/>
    </source>
</evidence>
<dbReference type="EMBL" id="JAEQMY010000348">
    <property type="protein sequence ID" value="MBL0408628.1"/>
    <property type="molecule type" value="Genomic_DNA"/>
</dbReference>